<name>A0ABU1JM68_9PROT</name>
<dbReference type="EMBL" id="JAVDPW010000003">
    <property type="protein sequence ID" value="MDR6289702.1"/>
    <property type="molecule type" value="Genomic_DNA"/>
</dbReference>
<comment type="caution">
    <text evidence="1">The sequence shown here is derived from an EMBL/GenBank/DDBJ whole genome shotgun (WGS) entry which is preliminary data.</text>
</comment>
<organism evidence="1 2">
    <name type="scientific">Inquilinus ginsengisoli</name>
    <dbReference type="NCBI Taxonomy" id="363840"/>
    <lineage>
        <taxon>Bacteria</taxon>
        <taxon>Pseudomonadati</taxon>
        <taxon>Pseudomonadota</taxon>
        <taxon>Alphaproteobacteria</taxon>
        <taxon>Rhodospirillales</taxon>
        <taxon>Rhodospirillaceae</taxon>
        <taxon>Inquilinus</taxon>
    </lineage>
</organism>
<gene>
    <name evidence="1" type="ORF">E9232_002217</name>
</gene>
<keyword evidence="2" id="KW-1185">Reference proteome</keyword>
<sequence>MTGATALDASDIATRRARHWPEARRVLAHPDFHRGFREALSGRPFDHRRADSLPRLGQLRYENGRQIAAECVAQGLAVDWPSPGHIPPALKHLVLRRLAPSPLARRPARR</sequence>
<dbReference type="Proteomes" id="UP001262410">
    <property type="component" value="Unassembled WGS sequence"/>
</dbReference>
<dbReference type="RefSeq" id="WP_309793981.1">
    <property type="nucleotide sequence ID" value="NZ_JAVDPW010000003.1"/>
</dbReference>
<accession>A0ABU1JM68</accession>
<evidence type="ECO:0000313" key="2">
    <source>
        <dbReference type="Proteomes" id="UP001262410"/>
    </source>
</evidence>
<evidence type="ECO:0000313" key="1">
    <source>
        <dbReference type="EMBL" id="MDR6289702.1"/>
    </source>
</evidence>
<proteinExistence type="predicted"/>
<reference evidence="1 2" key="1">
    <citation type="submission" date="2023-07" db="EMBL/GenBank/DDBJ databases">
        <title>Sorghum-associated microbial communities from plants grown in Nebraska, USA.</title>
        <authorList>
            <person name="Schachtman D."/>
        </authorList>
    </citation>
    <scope>NUCLEOTIDE SEQUENCE [LARGE SCALE GENOMIC DNA]</scope>
    <source>
        <strain evidence="1 2">584</strain>
    </source>
</reference>
<protein>
    <submittedName>
        <fullName evidence="1">Uncharacterized protein</fullName>
    </submittedName>
</protein>